<gene>
    <name evidence="1" type="ORF">NF717_09495</name>
</gene>
<dbReference type="InterPro" id="IPR043123">
    <property type="entry name" value="Phage_bIL170_RBP_head"/>
</dbReference>
<comment type="caution">
    <text evidence="1">The sequence shown here is derived from an EMBL/GenBank/DDBJ whole genome shotgun (WGS) entry which is preliminary data.</text>
</comment>
<dbReference type="EMBL" id="JAMWFV010000017">
    <property type="protein sequence ID" value="MDG6145878.1"/>
    <property type="molecule type" value="Genomic_DNA"/>
</dbReference>
<dbReference type="Gene3D" id="2.60.40.2460">
    <property type="entry name" value="Phage bIL170 RBP, head domain"/>
    <property type="match status" value="1"/>
</dbReference>
<sequence>MAEIQKIYRGMQNGAEIIDENFKTIDEKVKSLEITGDKDWTDLTPLNDFKVDGTSKLQYCIEKGVLYINIQGVVTPAIAQATPAVITKLPFSIKNTHNFAASAASSSGSGRYANSPVNIYVSTDGSISFNSYTTINSGQRVWGSSPIPRFKA</sequence>
<organism evidence="1 2">
    <name type="scientific">Lactococcus formosensis</name>
    <dbReference type="NCBI Taxonomy" id="1281486"/>
    <lineage>
        <taxon>Bacteria</taxon>
        <taxon>Bacillati</taxon>
        <taxon>Bacillota</taxon>
        <taxon>Bacilli</taxon>
        <taxon>Lactobacillales</taxon>
        <taxon>Streptococcaceae</taxon>
        <taxon>Lactococcus</taxon>
    </lineage>
</organism>
<reference evidence="1" key="1">
    <citation type="submission" date="2022-06" db="EMBL/GenBank/DDBJ databases">
        <title>Lactococcus from bovine mastitis in China.</title>
        <authorList>
            <person name="Lin Y."/>
            <person name="Han B."/>
        </authorList>
    </citation>
    <scope>NUCLEOTIDE SEQUENCE</scope>
    <source>
        <strain evidence="1">Ningxia-I-26</strain>
    </source>
</reference>
<dbReference type="Proteomes" id="UP001153199">
    <property type="component" value="Unassembled WGS sequence"/>
</dbReference>
<accession>A0A9X4P1Z3</accession>
<proteinExistence type="predicted"/>
<dbReference type="RefSeq" id="WP_165706202.1">
    <property type="nucleotide sequence ID" value="NZ_JAMWEC010000002.1"/>
</dbReference>
<evidence type="ECO:0000313" key="2">
    <source>
        <dbReference type="Proteomes" id="UP001153199"/>
    </source>
</evidence>
<dbReference type="AlphaFoldDB" id="A0A9X4P1Z3"/>
<evidence type="ECO:0000313" key="1">
    <source>
        <dbReference type="EMBL" id="MDG6145878.1"/>
    </source>
</evidence>
<protein>
    <submittedName>
        <fullName evidence="1">Uncharacterized protein</fullName>
    </submittedName>
</protein>
<name>A0A9X4P1Z3_9LACT</name>
<keyword evidence="2" id="KW-1185">Reference proteome</keyword>